<evidence type="ECO:0000313" key="2">
    <source>
        <dbReference type="EMBL" id="EEG88607.1"/>
    </source>
</evidence>
<dbReference type="AlphaFoldDB" id="C0BDR1"/>
<dbReference type="Pfam" id="PF13240">
    <property type="entry name" value="Zn_Ribbon_1"/>
    <property type="match status" value="1"/>
</dbReference>
<name>C0BDR1_9FIRM</name>
<evidence type="ECO:0000313" key="3">
    <source>
        <dbReference type="Proteomes" id="UP000003793"/>
    </source>
</evidence>
<comment type="caution">
    <text evidence="2">The sequence shown here is derived from an EMBL/GenBank/DDBJ whole genome shotgun (WGS) entry which is preliminary data.</text>
</comment>
<accession>C0BDR1</accession>
<reference evidence="2 3" key="2">
    <citation type="submission" date="2009-03" db="EMBL/GenBank/DDBJ databases">
        <title>Draft genome sequence of Coprococcus comes (ATCC 27758).</title>
        <authorList>
            <person name="Sudarsanam P."/>
            <person name="Ley R."/>
            <person name="Guruge J."/>
            <person name="Turnbaugh P.J."/>
            <person name="Mahowald M."/>
            <person name="Liep D."/>
            <person name="Gordon J."/>
        </authorList>
    </citation>
    <scope>NUCLEOTIDE SEQUENCE [LARGE SCALE GENOMIC DNA]</scope>
    <source>
        <strain evidence="2 3">ATCC 27758</strain>
    </source>
</reference>
<dbReference type="Proteomes" id="UP000003793">
    <property type="component" value="Unassembled WGS sequence"/>
</dbReference>
<feature type="domain" description="Zinc-ribbon" evidence="1">
    <location>
        <begin position="9"/>
        <end position="30"/>
    </location>
</feature>
<dbReference type="EMBL" id="ABVR01000043">
    <property type="protein sequence ID" value="EEG88607.1"/>
    <property type="molecule type" value="Genomic_DNA"/>
</dbReference>
<dbReference type="InterPro" id="IPR026870">
    <property type="entry name" value="Zinc_ribbon_dom"/>
</dbReference>
<organism evidence="2 3">
    <name type="scientific">Coprococcus comes ATCC 27758</name>
    <dbReference type="NCBI Taxonomy" id="470146"/>
    <lineage>
        <taxon>Bacteria</taxon>
        <taxon>Bacillati</taxon>
        <taxon>Bacillota</taxon>
        <taxon>Clostridia</taxon>
        <taxon>Lachnospirales</taxon>
        <taxon>Lachnospiraceae</taxon>
        <taxon>Coprococcus</taxon>
    </lineage>
</organism>
<sequence>MRWRTENMYCTRCGKEIRSDQKFCGNCGAKNVNYQEKNDLKEMIEKAAAGEENVLEKFTI</sequence>
<reference evidence="2 3" key="1">
    <citation type="submission" date="2009-02" db="EMBL/GenBank/DDBJ databases">
        <authorList>
            <person name="Fulton L."/>
            <person name="Clifton S."/>
            <person name="Fulton B."/>
            <person name="Xu J."/>
            <person name="Minx P."/>
            <person name="Pepin K.H."/>
            <person name="Johnson M."/>
            <person name="Bhonagiri V."/>
            <person name="Nash W.E."/>
            <person name="Mardis E.R."/>
            <person name="Wilson R.K."/>
        </authorList>
    </citation>
    <scope>NUCLEOTIDE SEQUENCE [LARGE SCALE GENOMIC DNA]</scope>
    <source>
        <strain evidence="2 3">ATCC 27758</strain>
    </source>
</reference>
<evidence type="ECO:0000259" key="1">
    <source>
        <dbReference type="Pfam" id="PF13240"/>
    </source>
</evidence>
<gene>
    <name evidence="2" type="ORF">COPCOM_03315</name>
</gene>
<protein>
    <recommendedName>
        <fullName evidence="1">Zinc-ribbon domain-containing protein</fullName>
    </recommendedName>
</protein>
<dbReference type="HOGENOM" id="CLU_2933455_0_0_9"/>
<proteinExistence type="predicted"/>